<name>A0A0U5JAP7_9BACT</name>
<sequence length="293" mass="34030">MGKKESYDQGGYSFRLPLIGLLVASTIAGWWAWENSSTVADWKDHLFHYVDNQDIATLESKYTPEQIMNAHRQELLGNDKKTFQETIYKFYPYLLFDVKYTEDQKTREGVVLWGLTNGEIVLNTETWETTHGFKDCLECQASRNDFKIIQALSKRQGTLPIDELQRELKVEREVLEPWIESAKQKHLVVQKGQVLQLHFENPRFLVVPQTRLKQHLVSKPIINSQKVAKTYSRSQIINMAQAAFGNDFKIRNEKEIFLPVYRLEVLNPDGSISASEWNALSGQRIQPSYFSQR</sequence>
<dbReference type="EMBL" id="LN879502">
    <property type="protein sequence ID" value="CUI15860.1"/>
    <property type="molecule type" value="Genomic_DNA"/>
</dbReference>
<dbReference type="RefSeq" id="WP_231909266.1">
    <property type="nucleotide sequence ID" value="NZ_LN879502.1"/>
</dbReference>
<evidence type="ECO:0000256" key="1">
    <source>
        <dbReference type="SAM" id="Phobius"/>
    </source>
</evidence>
<gene>
    <name evidence="2" type="ORF">PNK_0223</name>
</gene>
<dbReference type="Proteomes" id="UP000069902">
    <property type="component" value="Chromosome cPNK"/>
</dbReference>
<proteinExistence type="predicted"/>
<evidence type="ECO:0000313" key="2">
    <source>
        <dbReference type="EMBL" id="CUI15860.1"/>
    </source>
</evidence>
<keyword evidence="1" id="KW-1133">Transmembrane helix</keyword>
<protein>
    <submittedName>
        <fullName evidence="2">Uncharacterized protein</fullName>
    </submittedName>
</protein>
<keyword evidence="1" id="KW-0472">Membrane</keyword>
<dbReference type="InParanoid" id="A0A0U5JAP7"/>
<reference evidence="3" key="1">
    <citation type="submission" date="2015-09" db="EMBL/GenBank/DDBJ databases">
        <authorList>
            <person name="Bertelli C."/>
        </authorList>
    </citation>
    <scope>NUCLEOTIDE SEQUENCE [LARGE SCALE GENOMIC DNA]</scope>
    <source>
        <strain evidence="3">KNic</strain>
    </source>
</reference>
<accession>A0A0U5JAP7</accession>
<evidence type="ECO:0000313" key="3">
    <source>
        <dbReference type="Proteomes" id="UP000069902"/>
    </source>
</evidence>
<dbReference type="AlphaFoldDB" id="A0A0U5JAP7"/>
<dbReference type="KEGG" id="pnl:PNK_0223"/>
<keyword evidence="3" id="KW-1185">Reference proteome</keyword>
<dbReference type="PATRIC" id="fig|389348.3.peg.255"/>
<feature type="transmembrane region" description="Helical" evidence="1">
    <location>
        <begin position="12"/>
        <end position="33"/>
    </location>
</feature>
<dbReference type="STRING" id="389348.PNK_0223"/>
<organism evidence="2 3">
    <name type="scientific">Candidatus Protochlamydia naegleriophila</name>
    <dbReference type="NCBI Taxonomy" id="389348"/>
    <lineage>
        <taxon>Bacteria</taxon>
        <taxon>Pseudomonadati</taxon>
        <taxon>Chlamydiota</taxon>
        <taxon>Chlamydiia</taxon>
        <taxon>Parachlamydiales</taxon>
        <taxon>Parachlamydiaceae</taxon>
        <taxon>Candidatus Protochlamydia</taxon>
    </lineage>
</organism>
<keyword evidence="1" id="KW-0812">Transmembrane</keyword>